<feature type="transmembrane region" description="Helical" evidence="7">
    <location>
        <begin position="12"/>
        <end position="30"/>
    </location>
</feature>
<feature type="transmembrane region" description="Helical" evidence="7">
    <location>
        <begin position="277"/>
        <end position="298"/>
    </location>
</feature>
<dbReference type="PANTHER" id="PTHR30106:SF2">
    <property type="entry name" value="UPF0324 INNER MEMBRANE PROTEIN YEIH"/>
    <property type="match status" value="1"/>
</dbReference>
<evidence type="ECO:0008006" key="10">
    <source>
        <dbReference type="Google" id="ProtNLM"/>
    </source>
</evidence>
<dbReference type="Pfam" id="PF03601">
    <property type="entry name" value="Cons_hypoth698"/>
    <property type="match status" value="1"/>
</dbReference>
<dbReference type="OrthoDB" id="9811391at2"/>
<dbReference type="GO" id="GO:0005886">
    <property type="term" value="C:plasma membrane"/>
    <property type="evidence" value="ECO:0007669"/>
    <property type="project" value="UniProtKB-SubCell"/>
</dbReference>
<dbReference type="Proteomes" id="UP000181936">
    <property type="component" value="Chromosome"/>
</dbReference>
<evidence type="ECO:0000256" key="7">
    <source>
        <dbReference type="SAM" id="Phobius"/>
    </source>
</evidence>
<comment type="subcellular location">
    <subcellularLocation>
        <location evidence="1">Cell membrane</location>
        <topology evidence="1">Multi-pass membrane protein</topology>
    </subcellularLocation>
</comment>
<dbReference type="EMBL" id="CP016020">
    <property type="protein sequence ID" value="APH04780.1"/>
    <property type="molecule type" value="Genomic_DNA"/>
</dbReference>
<dbReference type="RefSeq" id="WP_072579573.1">
    <property type="nucleotide sequence ID" value="NZ_CP016020.1"/>
</dbReference>
<evidence type="ECO:0000313" key="8">
    <source>
        <dbReference type="EMBL" id="APH04780.1"/>
    </source>
</evidence>
<feature type="transmembrane region" description="Helical" evidence="7">
    <location>
        <begin position="224"/>
        <end position="241"/>
    </location>
</feature>
<evidence type="ECO:0000256" key="2">
    <source>
        <dbReference type="ARBA" id="ARBA00007977"/>
    </source>
</evidence>
<organism evidence="8 9">
    <name type="scientific">Bacillus weihaiensis</name>
    <dbReference type="NCBI Taxonomy" id="1547283"/>
    <lineage>
        <taxon>Bacteria</taxon>
        <taxon>Bacillati</taxon>
        <taxon>Bacillota</taxon>
        <taxon>Bacilli</taxon>
        <taxon>Bacillales</taxon>
        <taxon>Bacillaceae</taxon>
        <taxon>Bacillus</taxon>
    </lineage>
</organism>
<comment type="similarity">
    <text evidence="2">Belongs to the UPF0324 family.</text>
</comment>
<evidence type="ECO:0000256" key="3">
    <source>
        <dbReference type="ARBA" id="ARBA00022475"/>
    </source>
</evidence>
<feature type="transmembrane region" description="Helical" evidence="7">
    <location>
        <begin position="253"/>
        <end position="271"/>
    </location>
</feature>
<proteinExistence type="inferred from homology"/>
<evidence type="ECO:0000256" key="4">
    <source>
        <dbReference type="ARBA" id="ARBA00022692"/>
    </source>
</evidence>
<sequence length="336" mass="36461">METLRQIQKKMVYPLQLNGSLLCFLLAILATLLVNIPYLTIMGPLIMACILGILWKTYIGVPLSCLPGITFTSKKLLRVGIILLGLKLNVVDLYVRGFSVFLIAFINVSVTLLVVYTLARMLKVKKTLAILTACGTAICGAAAVMAISSQIKANEKDTSIAVSIVCLIGTIFTIFYTSFYSNLHLNEVQYGMFAGGTLHEVAHAVAAAVPISSSAVEAATIVKLTRVALLIPIAFLICIFFKQDSKNDKESIPFPWFIVGFVCMSLLNSFITIPSSLLSVLIFLAYLLLTMAMSGLGLNLEIRSIKHSGINALISSFIGSLLLSVLGYLLIVWLNI</sequence>
<evidence type="ECO:0000313" key="9">
    <source>
        <dbReference type="Proteomes" id="UP000181936"/>
    </source>
</evidence>
<protein>
    <recommendedName>
        <fullName evidence="10">Sulfate exporter family transporter</fullName>
    </recommendedName>
</protein>
<dbReference type="KEGG" id="bwh:A9C19_08490"/>
<accession>A0A1L3MQY0</accession>
<feature type="transmembrane region" description="Helical" evidence="7">
    <location>
        <begin position="101"/>
        <end position="119"/>
    </location>
</feature>
<dbReference type="PANTHER" id="PTHR30106">
    <property type="entry name" value="INNER MEMBRANE PROTEIN YEIH-RELATED"/>
    <property type="match status" value="1"/>
</dbReference>
<keyword evidence="4 7" id="KW-0812">Transmembrane</keyword>
<feature type="transmembrane region" description="Helical" evidence="7">
    <location>
        <begin position="310"/>
        <end position="334"/>
    </location>
</feature>
<evidence type="ECO:0000256" key="5">
    <source>
        <dbReference type="ARBA" id="ARBA00022989"/>
    </source>
</evidence>
<keyword evidence="5 7" id="KW-1133">Transmembrane helix</keyword>
<evidence type="ECO:0000256" key="6">
    <source>
        <dbReference type="ARBA" id="ARBA00023136"/>
    </source>
</evidence>
<evidence type="ECO:0000256" key="1">
    <source>
        <dbReference type="ARBA" id="ARBA00004651"/>
    </source>
</evidence>
<feature type="transmembrane region" description="Helical" evidence="7">
    <location>
        <begin position="36"/>
        <end position="55"/>
    </location>
</feature>
<dbReference type="InterPro" id="IPR018383">
    <property type="entry name" value="UPF0324_pro"/>
</dbReference>
<reference evidence="8 9" key="1">
    <citation type="journal article" date="2016" name="Sci. Rep.">
        <title>Complete genome sequence and transcriptomic analysis of a novel marine strain Bacillus weihaiensis reveals the mechanism of brown algae degradation.</title>
        <authorList>
            <person name="Zhu Y."/>
            <person name="Chen P."/>
            <person name="Bao Y."/>
            <person name="Men Y."/>
            <person name="Zeng Y."/>
            <person name="Yang J."/>
            <person name="Sun J."/>
            <person name="Sun Y."/>
        </authorList>
    </citation>
    <scope>NUCLEOTIDE SEQUENCE [LARGE SCALE GENOMIC DNA]</scope>
    <source>
        <strain evidence="8 9">Alg07</strain>
    </source>
</reference>
<keyword evidence="9" id="KW-1185">Reference proteome</keyword>
<gene>
    <name evidence="8" type="ORF">A9C19_08490</name>
</gene>
<feature type="transmembrane region" description="Helical" evidence="7">
    <location>
        <begin position="160"/>
        <end position="179"/>
    </location>
</feature>
<feature type="transmembrane region" description="Helical" evidence="7">
    <location>
        <begin position="128"/>
        <end position="148"/>
    </location>
</feature>
<keyword evidence="3" id="KW-1003">Cell membrane</keyword>
<dbReference type="AlphaFoldDB" id="A0A1L3MQY0"/>
<name>A0A1L3MQY0_9BACI</name>
<keyword evidence="6 7" id="KW-0472">Membrane</keyword>